<dbReference type="GO" id="GO:0003676">
    <property type="term" value="F:nucleic acid binding"/>
    <property type="evidence" value="ECO:0007669"/>
    <property type="project" value="InterPro"/>
</dbReference>
<keyword evidence="4" id="KW-1185">Reference proteome</keyword>
<name>A0A1H4ZYN9_TSUTY</name>
<evidence type="ECO:0000313" key="4">
    <source>
        <dbReference type="Proteomes" id="UP000182241"/>
    </source>
</evidence>
<evidence type="ECO:0000259" key="2">
    <source>
        <dbReference type="SMART" id="SM00507"/>
    </source>
</evidence>
<dbReference type="InterPro" id="IPR002711">
    <property type="entry name" value="HNH"/>
</dbReference>
<gene>
    <name evidence="3" type="ORF">SAMN04489793_4729</name>
</gene>
<dbReference type="CDD" id="cd00085">
    <property type="entry name" value="HNHc"/>
    <property type="match status" value="1"/>
</dbReference>
<keyword evidence="3" id="KW-0540">Nuclease</keyword>
<proteinExistence type="predicted"/>
<dbReference type="Proteomes" id="UP000182241">
    <property type="component" value="Unassembled WGS sequence"/>
</dbReference>
<keyword evidence="3" id="KW-0255">Endonuclease</keyword>
<dbReference type="Pfam" id="PF01844">
    <property type="entry name" value="HNH"/>
    <property type="match status" value="1"/>
</dbReference>
<dbReference type="InterPro" id="IPR003615">
    <property type="entry name" value="HNH_nuc"/>
</dbReference>
<organism evidence="3 4">
    <name type="scientific">Tsukamurella tyrosinosolvens</name>
    <dbReference type="NCBI Taxonomy" id="57704"/>
    <lineage>
        <taxon>Bacteria</taxon>
        <taxon>Bacillati</taxon>
        <taxon>Actinomycetota</taxon>
        <taxon>Actinomycetes</taxon>
        <taxon>Mycobacteriales</taxon>
        <taxon>Tsukamurellaceae</taxon>
        <taxon>Tsukamurella</taxon>
    </lineage>
</organism>
<evidence type="ECO:0000313" key="3">
    <source>
        <dbReference type="EMBL" id="SED35306.1"/>
    </source>
</evidence>
<dbReference type="GO" id="GO:0004519">
    <property type="term" value="F:endonuclease activity"/>
    <property type="evidence" value="ECO:0007669"/>
    <property type="project" value="UniProtKB-KW"/>
</dbReference>
<dbReference type="GO" id="GO:0008270">
    <property type="term" value="F:zinc ion binding"/>
    <property type="evidence" value="ECO:0007669"/>
    <property type="project" value="InterPro"/>
</dbReference>
<feature type="region of interest" description="Disordered" evidence="1">
    <location>
        <begin position="62"/>
        <end position="84"/>
    </location>
</feature>
<dbReference type="Gene3D" id="1.10.30.50">
    <property type="match status" value="1"/>
</dbReference>
<dbReference type="STRING" id="57704.SAMN04489793_4729"/>
<reference evidence="4" key="1">
    <citation type="submission" date="2016-10" db="EMBL/GenBank/DDBJ databases">
        <authorList>
            <person name="Varghese N."/>
            <person name="Submissions S."/>
        </authorList>
    </citation>
    <scope>NUCLEOTIDE SEQUENCE [LARGE SCALE GENOMIC DNA]</scope>
    <source>
        <strain evidence="4">DSM 44234</strain>
    </source>
</reference>
<dbReference type="OrthoDB" id="4565094at2"/>
<feature type="domain" description="HNH nuclease" evidence="2">
    <location>
        <begin position="176"/>
        <end position="228"/>
    </location>
</feature>
<dbReference type="EMBL" id="FNSA01000003">
    <property type="protein sequence ID" value="SED35306.1"/>
    <property type="molecule type" value="Genomic_DNA"/>
</dbReference>
<dbReference type="AlphaFoldDB" id="A0A1H4ZYN9"/>
<dbReference type="SMART" id="SM00507">
    <property type="entry name" value="HNHc"/>
    <property type="match status" value="1"/>
</dbReference>
<accession>A0A1H4ZYN9</accession>
<keyword evidence="3" id="KW-0378">Hydrolase</keyword>
<evidence type="ECO:0000256" key="1">
    <source>
        <dbReference type="SAM" id="MobiDB-lite"/>
    </source>
</evidence>
<sequence>MREYQWPRGRHEYEATVNNTQVCVECHRELPLSDFYRRKGRTRPYRFCRQCQSARTRAYRRAKPDVGAADRARRARARDPERFAEKDRLRAQSDLFKEKRRRRAVEQSTYYKKWYAINREHVLALHRAYRGDPTMLATLNARKQAWYAAHPENRRRERHRRAARLRSAAAVPFTGDLLNERMSLWSGCWMCGEPFTAHRIRTVDHVKPLSKGGPDMLANLRPACKSCN</sequence>
<protein>
    <submittedName>
        <fullName evidence="3">HNH endonuclease</fullName>
    </submittedName>
</protein>